<keyword evidence="2" id="KW-0805">Transcription regulation</keyword>
<dbReference type="PATRIC" id="fig|38307.3.peg.2265"/>
<evidence type="ECO:0000256" key="1">
    <source>
        <dbReference type="ARBA" id="ARBA00022491"/>
    </source>
</evidence>
<dbReference type="InterPro" id="IPR020449">
    <property type="entry name" value="Tscrpt_reg_AraC-type_HTH"/>
</dbReference>
<dbReference type="PANTHER" id="PTHR11019">
    <property type="entry name" value="HTH-TYPE TRANSCRIPTIONAL REGULATOR NIMR"/>
    <property type="match status" value="1"/>
</dbReference>
<dbReference type="SUPFAM" id="SSF46689">
    <property type="entry name" value="Homeodomain-like"/>
    <property type="match status" value="1"/>
</dbReference>
<dbReference type="InterPro" id="IPR011051">
    <property type="entry name" value="RmlC_Cupin_sf"/>
</dbReference>
<dbReference type="InterPro" id="IPR009057">
    <property type="entry name" value="Homeodomain-like_sf"/>
</dbReference>
<dbReference type="SMART" id="SM00342">
    <property type="entry name" value="HTH_ARAC"/>
    <property type="match status" value="1"/>
</dbReference>
<dbReference type="Gene3D" id="2.60.120.10">
    <property type="entry name" value="Jelly Rolls"/>
    <property type="match status" value="1"/>
</dbReference>
<comment type="caution">
    <text evidence="7">The sequence shown here is derived from an EMBL/GenBank/DDBJ whole genome shotgun (WGS) entry which is preliminary data.</text>
</comment>
<dbReference type="SUPFAM" id="SSF51182">
    <property type="entry name" value="RmlC-like cupins"/>
    <property type="match status" value="1"/>
</dbReference>
<dbReference type="PROSITE" id="PS01124">
    <property type="entry name" value="HTH_ARAC_FAMILY_2"/>
    <property type="match status" value="1"/>
</dbReference>
<keyword evidence="5" id="KW-0804">Transcription</keyword>
<evidence type="ECO:0000256" key="2">
    <source>
        <dbReference type="ARBA" id="ARBA00023015"/>
    </source>
</evidence>
<dbReference type="Pfam" id="PF02311">
    <property type="entry name" value="AraC_binding"/>
    <property type="match status" value="1"/>
</dbReference>
<dbReference type="InterPro" id="IPR003313">
    <property type="entry name" value="AraC-bd"/>
</dbReference>
<keyword evidence="1" id="KW-0678">Repressor</keyword>
<dbReference type="PANTHER" id="PTHR11019:SF159">
    <property type="entry name" value="TRANSCRIPTIONAL REGULATOR-RELATED"/>
    <property type="match status" value="1"/>
</dbReference>
<evidence type="ECO:0000256" key="4">
    <source>
        <dbReference type="ARBA" id="ARBA00023159"/>
    </source>
</evidence>
<dbReference type="PRINTS" id="PR00032">
    <property type="entry name" value="HTHARAC"/>
</dbReference>
<dbReference type="FunFam" id="1.10.10.60:FF:000132">
    <property type="entry name" value="AraC family transcriptional regulator"/>
    <property type="match status" value="1"/>
</dbReference>
<dbReference type="AlphaFoldDB" id="A0A1B6VJ13"/>
<evidence type="ECO:0000256" key="5">
    <source>
        <dbReference type="ARBA" id="ARBA00023163"/>
    </source>
</evidence>
<evidence type="ECO:0000256" key="3">
    <source>
        <dbReference type="ARBA" id="ARBA00023125"/>
    </source>
</evidence>
<accession>A0A1B6VJ13</accession>
<sequence length="297" mass="33004">MIGHSCRHCQFVRPALGEPGPVFAKDALAKTGPDHITMKRSADLPANPPPVVGFADYYVGGFVDGFHTHERAQLSMFMAGSVTVTTHEESFVLRPGQALWLPAHTLHQATCRTDLSFQVIYVDPDFPGVGTLPCKMFDASSLIRGLMDEIIAMSFEFAMDNRMSTISRLLIDEIERAPRLAERVLLPADPRMRRVCEAIIAKPGDGRDIDHWAREAGMARRTFTRLFQSQMGMGFAAWRRRVRVVEAASRIATGQSIAEVAFDLGYDNASSFSSMFHRTFGVSPRELRTNSPMAARL</sequence>
<keyword evidence="3" id="KW-0238">DNA-binding</keyword>
<dbReference type="Proteomes" id="UP000077786">
    <property type="component" value="Unassembled WGS sequence"/>
</dbReference>
<dbReference type="Pfam" id="PF12833">
    <property type="entry name" value="HTH_18"/>
    <property type="match status" value="1"/>
</dbReference>
<feature type="domain" description="HTH araC/xylS-type" evidence="6">
    <location>
        <begin position="193"/>
        <end position="290"/>
    </location>
</feature>
<evidence type="ECO:0000313" key="7">
    <source>
        <dbReference type="EMBL" id="OAJ67211.1"/>
    </source>
</evidence>
<gene>
    <name evidence="7" type="ORF">A0123_02183</name>
</gene>
<dbReference type="GO" id="GO:0003700">
    <property type="term" value="F:DNA-binding transcription factor activity"/>
    <property type="evidence" value="ECO:0007669"/>
    <property type="project" value="InterPro"/>
</dbReference>
<organism evidence="7 8">
    <name type="scientific">Gluconobacter cerinus</name>
    <dbReference type="NCBI Taxonomy" id="38307"/>
    <lineage>
        <taxon>Bacteria</taxon>
        <taxon>Pseudomonadati</taxon>
        <taxon>Pseudomonadota</taxon>
        <taxon>Alphaproteobacteria</taxon>
        <taxon>Acetobacterales</taxon>
        <taxon>Acetobacteraceae</taxon>
        <taxon>Gluconobacter</taxon>
    </lineage>
</organism>
<dbReference type="EMBL" id="LUTU01000009">
    <property type="protein sequence ID" value="OAJ67211.1"/>
    <property type="molecule type" value="Genomic_DNA"/>
</dbReference>
<dbReference type="CDD" id="cd06124">
    <property type="entry name" value="cupin_NimR-like_N"/>
    <property type="match status" value="1"/>
</dbReference>
<proteinExistence type="predicted"/>
<protein>
    <submittedName>
        <fullName evidence="7">AraC family transcriptional regulator</fullName>
    </submittedName>
</protein>
<evidence type="ECO:0000313" key="8">
    <source>
        <dbReference type="Proteomes" id="UP000077786"/>
    </source>
</evidence>
<dbReference type="Gene3D" id="1.10.10.60">
    <property type="entry name" value="Homeodomain-like"/>
    <property type="match status" value="1"/>
</dbReference>
<dbReference type="InterPro" id="IPR014710">
    <property type="entry name" value="RmlC-like_jellyroll"/>
</dbReference>
<keyword evidence="4" id="KW-0010">Activator</keyword>
<evidence type="ECO:0000259" key="6">
    <source>
        <dbReference type="PROSITE" id="PS01124"/>
    </source>
</evidence>
<dbReference type="InterPro" id="IPR018060">
    <property type="entry name" value="HTH_AraC"/>
</dbReference>
<reference evidence="7 8" key="1">
    <citation type="submission" date="2016-03" db="EMBL/GenBank/DDBJ databases">
        <title>Draft genome sequence of Gluconobacter cerinus strain CECT 9110.</title>
        <authorList>
            <person name="Sainz F."/>
            <person name="Mas A."/>
            <person name="Torija M.J."/>
        </authorList>
    </citation>
    <scope>NUCLEOTIDE SEQUENCE [LARGE SCALE GENOMIC DNA]</scope>
    <source>
        <strain evidence="7 8">CECT 9110</strain>
    </source>
</reference>
<dbReference type="GO" id="GO:0043565">
    <property type="term" value="F:sequence-specific DNA binding"/>
    <property type="evidence" value="ECO:0007669"/>
    <property type="project" value="InterPro"/>
</dbReference>
<name>A0A1B6VJ13_9PROT</name>